<dbReference type="Gene3D" id="2.40.420.20">
    <property type="match status" value="1"/>
</dbReference>
<dbReference type="Gene3D" id="2.40.50.100">
    <property type="match status" value="1"/>
</dbReference>
<dbReference type="SUPFAM" id="SSF111369">
    <property type="entry name" value="HlyD-like secretion proteins"/>
    <property type="match status" value="1"/>
</dbReference>
<keyword evidence="7" id="KW-1185">Reference proteome</keyword>
<dbReference type="InterPro" id="IPR058637">
    <property type="entry name" value="YknX-like_C"/>
</dbReference>
<organism evidence="6 7">
    <name type="scientific">Paenibacillus vini</name>
    <dbReference type="NCBI Taxonomy" id="1476024"/>
    <lineage>
        <taxon>Bacteria</taxon>
        <taxon>Bacillati</taxon>
        <taxon>Bacillota</taxon>
        <taxon>Bacilli</taxon>
        <taxon>Bacillales</taxon>
        <taxon>Paenibacillaceae</taxon>
        <taxon>Paenibacillus</taxon>
    </lineage>
</organism>
<comment type="caution">
    <text evidence="6">The sequence shown here is derived from an EMBL/GenBank/DDBJ whole genome shotgun (WGS) entry which is preliminary data.</text>
</comment>
<accession>A0ABQ4MDV3</accession>
<reference evidence="6 7" key="1">
    <citation type="submission" date="2021-03" db="EMBL/GenBank/DDBJ databases">
        <title>Antimicrobial resistance genes in bacteria isolated from Japanese honey, and their potential for conferring macrolide and lincosamide resistance in the American foulbrood pathogen Paenibacillus larvae.</title>
        <authorList>
            <person name="Okamoto M."/>
            <person name="Kumagai M."/>
            <person name="Kanamori H."/>
            <person name="Takamatsu D."/>
        </authorList>
    </citation>
    <scope>NUCLEOTIDE SEQUENCE [LARGE SCALE GENOMIC DNA]</scope>
    <source>
        <strain evidence="6 7">J42TS3</strain>
    </source>
</reference>
<dbReference type="InterPro" id="IPR006143">
    <property type="entry name" value="RND_pump_MFP"/>
</dbReference>
<dbReference type="Pfam" id="PF25973">
    <property type="entry name" value="BSH_CzcB"/>
    <property type="match status" value="1"/>
</dbReference>
<comment type="similarity">
    <text evidence="1">Belongs to the membrane fusion protein (MFP) (TC 8.A.1) family.</text>
</comment>
<keyword evidence="2" id="KW-0175">Coiled coil</keyword>
<dbReference type="InterPro" id="IPR058647">
    <property type="entry name" value="BSH_CzcB-like"/>
</dbReference>
<dbReference type="NCBIfam" id="TIGR01730">
    <property type="entry name" value="RND_mfp"/>
    <property type="match status" value="1"/>
</dbReference>
<proteinExistence type="inferred from homology"/>
<dbReference type="Proteomes" id="UP000679992">
    <property type="component" value="Unassembled WGS sequence"/>
</dbReference>
<dbReference type="PANTHER" id="PTHR30469:SF33">
    <property type="entry name" value="SLR1207 PROTEIN"/>
    <property type="match status" value="1"/>
</dbReference>
<dbReference type="RefSeq" id="WP_244861588.1">
    <property type="nucleotide sequence ID" value="NZ_BOSL01000010.1"/>
</dbReference>
<dbReference type="PANTHER" id="PTHR30469">
    <property type="entry name" value="MULTIDRUG RESISTANCE PROTEIN MDTA"/>
    <property type="match status" value="1"/>
</dbReference>
<evidence type="ECO:0000313" key="7">
    <source>
        <dbReference type="Proteomes" id="UP000679992"/>
    </source>
</evidence>
<dbReference type="EMBL" id="BOSL01000010">
    <property type="protein sequence ID" value="GIP54179.1"/>
    <property type="molecule type" value="Genomic_DNA"/>
</dbReference>
<evidence type="ECO:0000256" key="2">
    <source>
        <dbReference type="SAM" id="Coils"/>
    </source>
</evidence>
<evidence type="ECO:0000259" key="5">
    <source>
        <dbReference type="Pfam" id="PF25989"/>
    </source>
</evidence>
<gene>
    <name evidence="6" type="ORF">J42TS3_32140</name>
</gene>
<keyword evidence="3" id="KW-0812">Transmembrane</keyword>
<keyword evidence="3" id="KW-0472">Membrane</keyword>
<feature type="transmembrane region" description="Helical" evidence="3">
    <location>
        <begin position="7"/>
        <end position="27"/>
    </location>
</feature>
<feature type="domain" description="YknX-like C-terminal permuted SH3-like" evidence="5">
    <location>
        <begin position="288"/>
        <end position="353"/>
    </location>
</feature>
<evidence type="ECO:0000313" key="6">
    <source>
        <dbReference type="EMBL" id="GIP54179.1"/>
    </source>
</evidence>
<evidence type="ECO:0000256" key="3">
    <source>
        <dbReference type="SAM" id="Phobius"/>
    </source>
</evidence>
<dbReference type="Pfam" id="PF25989">
    <property type="entry name" value="YknX_C"/>
    <property type="match status" value="1"/>
</dbReference>
<evidence type="ECO:0000259" key="4">
    <source>
        <dbReference type="Pfam" id="PF25973"/>
    </source>
</evidence>
<feature type="domain" description="CzcB-like barrel-sandwich hybrid" evidence="4">
    <location>
        <begin position="60"/>
        <end position="198"/>
    </location>
</feature>
<dbReference type="Gene3D" id="2.40.30.170">
    <property type="match status" value="1"/>
</dbReference>
<feature type="coiled-coil region" evidence="2">
    <location>
        <begin position="93"/>
        <end position="120"/>
    </location>
</feature>
<protein>
    <submittedName>
        <fullName evidence="6">RND transporter</fullName>
    </submittedName>
</protein>
<sequence>MEVLKRKWIWGLILGLIVIGLVLVNLMNIKRATPVKTAEVAEGLIVEEIYTNGKLEPEKTTEVYSPASGVIGELSVKLGDSVTKGQVLLTLKMDEIKEQLEKERLNLQLAESERLQAKKQHFENFKKLMSEDPGLEVEELDLTAYDLRIQSSRLTIESLERRLEHSAVHATVDGVVTGLAVNEGQLIAEGSGIVSISDLSAYKVRAYLNELDAGKAAVGMKAVVTGESIAETYDGEVTYLAPTAEVVDPASKDASVEMTVGLKSASPELRSGYNVTIAMEIPDKPRLLVPIGAVQYEGDQAFVFVVEEDKAVQVPVTTGKEGEEQIEIVNGAAKGERIVVEGADSLRDGDKVAIQ</sequence>
<name>A0ABQ4MDV3_9BACL</name>
<evidence type="ECO:0000256" key="1">
    <source>
        <dbReference type="ARBA" id="ARBA00009477"/>
    </source>
</evidence>
<dbReference type="Gene3D" id="1.10.287.470">
    <property type="entry name" value="Helix hairpin bin"/>
    <property type="match status" value="1"/>
</dbReference>
<keyword evidence="3" id="KW-1133">Transmembrane helix</keyword>